<evidence type="ECO:0000313" key="3">
    <source>
        <dbReference type="Proteomes" id="UP000309215"/>
    </source>
</evidence>
<comment type="caution">
    <text evidence="2">The sequence shown here is derived from an EMBL/GenBank/DDBJ whole genome shotgun (WGS) entry which is preliminary data.</text>
</comment>
<dbReference type="RefSeq" id="WP_136930235.1">
    <property type="nucleotide sequence ID" value="NZ_SSMQ01000017.1"/>
</dbReference>
<name>A0A4U1JBV8_9BACT</name>
<organism evidence="2 3">
    <name type="scientific">Polyangium fumosum</name>
    <dbReference type="NCBI Taxonomy" id="889272"/>
    <lineage>
        <taxon>Bacteria</taxon>
        <taxon>Pseudomonadati</taxon>
        <taxon>Myxococcota</taxon>
        <taxon>Polyangia</taxon>
        <taxon>Polyangiales</taxon>
        <taxon>Polyangiaceae</taxon>
        <taxon>Polyangium</taxon>
    </lineage>
</organism>
<dbReference type="AlphaFoldDB" id="A0A4U1JBV8"/>
<protein>
    <submittedName>
        <fullName evidence="2">Uncharacterized protein</fullName>
    </submittedName>
</protein>
<reference evidence="2 3" key="1">
    <citation type="submission" date="2019-04" db="EMBL/GenBank/DDBJ databases">
        <authorList>
            <person name="Li Y."/>
            <person name="Wang J."/>
        </authorList>
    </citation>
    <scope>NUCLEOTIDE SEQUENCE [LARGE SCALE GENOMIC DNA]</scope>
    <source>
        <strain evidence="2 3">DSM 14668</strain>
    </source>
</reference>
<proteinExistence type="predicted"/>
<feature type="region of interest" description="Disordered" evidence="1">
    <location>
        <begin position="221"/>
        <end position="258"/>
    </location>
</feature>
<accession>A0A4U1JBV8</accession>
<gene>
    <name evidence="2" type="ORF">E8A74_17865</name>
</gene>
<dbReference type="EMBL" id="SSMQ01000017">
    <property type="protein sequence ID" value="TKD07320.1"/>
    <property type="molecule type" value="Genomic_DNA"/>
</dbReference>
<dbReference type="Proteomes" id="UP000309215">
    <property type="component" value="Unassembled WGS sequence"/>
</dbReference>
<evidence type="ECO:0000313" key="2">
    <source>
        <dbReference type="EMBL" id="TKD07320.1"/>
    </source>
</evidence>
<keyword evidence="3" id="KW-1185">Reference proteome</keyword>
<sequence>MSTNVLRLGTDGRLPGIRVVGFHGKVGTEQTPARRGPVLADEHGRLVRVLEGERSPREVLVEIDAEPLPEGELPGIGTRLSSVPALFGDRVVIVGDRERRSSWRLTPQTSETRTPCVEEFVAWLGGTEPRSERLRCERVDDVVAWVCSPDEAFALWKRIEAVAEEELVRALGRDKQSLVNASFWLSRASVAERSMYLAAAGLSRAGSPHVEALLRAGLRNRTEEERRRGAEEAAAVLEKHSGTKNASPPGPVCTSFRDRMRKRSLVRAA</sequence>
<feature type="compositionally biased region" description="Basic and acidic residues" evidence="1">
    <location>
        <begin position="221"/>
        <end position="241"/>
    </location>
</feature>
<evidence type="ECO:0000256" key="1">
    <source>
        <dbReference type="SAM" id="MobiDB-lite"/>
    </source>
</evidence>